<dbReference type="GO" id="GO:0030170">
    <property type="term" value="F:pyridoxal phosphate binding"/>
    <property type="evidence" value="ECO:0007669"/>
    <property type="project" value="InterPro"/>
</dbReference>
<evidence type="ECO:0000256" key="3">
    <source>
        <dbReference type="ARBA" id="ARBA00022576"/>
    </source>
</evidence>
<organism evidence="9 10">
    <name type="scientific">Caenispirillum bisanense</name>
    <dbReference type="NCBI Taxonomy" id="414052"/>
    <lineage>
        <taxon>Bacteria</taxon>
        <taxon>Pseudomonadati</taxon>
        <taxon>Pseudomonadota</taxon>
        <taxon>Alphaproteobacteria</taxon>
        <taxon>Rhodospirillales</taxon>
        <taxon>Novispirillaceae</taxon>
        <taxon>Caenispirillum</taxon>
    </lineage>
</organism>
<evidence type="ECO:0000256" key="7">
    <source>
        <dbReference type="RuleBase" id="RU000481"/>
    </source>
</evidence>
<dbReference type="PANTHER" id="PTHR46383:SF1">
    <property type="entry name" value="ASPARTATE AMINOTRANSFERASE"/>
    <property type="match status" value="1"/>
</dbReference>
<evidence type="ECO:0000259" key="8">
    <source>
        <dbReference type="Pfam" id="PF00155"/>
    </source>
</evidence>
<keyword evidence="3 7" id="KW-0032">Aminotransferase</keyword>
<dbReference type="OrthoDB" id="9766084at2"/>
<dbReference type="AlphaFoldDB" id="A0A286GQR8"/>
<evidence type="ECO:0000256" key="1">
    <source>
        <dbReference type="ARBA" id="ARBA00001933"/>
    </source>
</evidence>
<keyword evidence="10" id="KW-1185">Reference proteome</keyword>
<sequence length="398" mass="42567">MTPSDQPTTPPLNPLLAAVAPPPIADAQGWVRGLAPVPGRPLIDLCQAVPGHPPAAELVEHLAARLHDPAVHKYTDILGMPALREALAADIGRVYGARPSPSHVAITAGCNQAFCAAMMALAKAGDEVILPLPHYFNHKMWLDALGIHAVPLPFRPEAGGVPDVDEAADRIGPRTRAIVLVTPNNPTGAVYPPEVIAAFYALAQKHGIALVLDETYRDFLPEDRRPHALFDDPAWPETLVHLYSFSKVFAITGHRVGALVAGPRLMASVEKAVDCVAICAPRLGQEAALFGLTSLRDWVAGNTLLMRSRAAAFRQAVEGLQGWRLVSIGAYFAYVEHPFEGRAAYDVARSLAQEQSLLTLPGSMFGEGQDRFLRLAFANVPGEAAATVAARLAAFAER</sequence>
<dbReference type="InterPro" id="IPR015421">
    <property type="entry name" value="PyrdxlP-dep_Trfase_major"/>
</dbReference>
<evidence type="ECO:0000256" key="6">
    <source>
        <dbReference type="ARBA" id="ARBA00049185"/>
    </source>
</evidence>
<dbReference type="CDD" id="cd00609">
    <property type="entry name" value="AAT_like"/>
    <property type="match status" value="1"/>
</dbReference>
<gene>
    <name evidence="9" type="ORF">SAMN05421508_107102</name>
</gene>
<dbReference type="SUPFAM" id="SSF53383">
    <property type="entry name" value="PLP-dependent transferases"/>
    <property type="match status" value="1"/>
</dbReference>
<comment type="cofactor">
    <cofactor evidence="1 7">
        <name>pyridoxal 5'-phosphate</name>
        <dbReference type="ChEBI" id="CHEBI:597326"/>
    </cofactor>
</comment>
<accession>A0A286GQR8</accession>
<dbReference type="PROSITE" id="PS00105">
    <property type="entry name" value="AA_TRANSFER_CLASS_1"/>
    <property type="match status" value="1"/>
</dbReference>
<reference evidence="9 10" key="1">
    <citation type="submission" date="2017-09" db="EMBL/GenBank/DDBJ databases">
        <authorList>
            <person name="Ehlers B."/>
            <person name="Leendertz F.H."/>
        </authorList>
    </citation>
    <scope>NUCLEOTIDE SEQUENCE [LARGE SCALE GENOMIC DNA]</scope>
    <source>
        <strain evidence="9 10">USBA 140</strain>
    </source>
</reference>
<comment type="catalytic activity">
    <reaction evidence="6">
        <text>L-aspartate + 2-oxoglutarate = oxaloacetate + L-glutamate</text>
        <dbReference type="Rhea" id="RHEA:21824"/>
        <dbReference type="ChEBI" id="CHEBI:16452"/>
        <dbReference type="ChEBI" id="CHEBI:16810"/>
        <dbReference type="ChEBI" id="CHEBI:29985"/>
        <dbReference type="ChEBI" id="CHEBI:29991"/>
        <dbReference type="EC" id="2.6.1.1"/>
    </reaction>
</comment>
<dbReference type="RefSeq" id="WP_097280209.1">
    <property type="nucleotide sequence ID" value="NZ_OCNJ01000007.1"/>
</dbReference>
<dbReference type="Gene3D" id="3.40.640.10">
    <property type="entry name" value="Type I PLP-dependent aspartate aminotransferase-like (Major domain)"/>
    <property type="match status" value="1"/>
</dbReference>
<keyword evidence="4 7" id="KW-0808">Transferase</keyword>
<dbReference type="Pfam" id="PF00155">
    <property type="entry name" value="Aminotran_1_2"/>
    <property type="match status" value="1"/>
</dbReference>
<keyword evidence="5" id="KW-0663">Pyridoxal phosphate</keyword>
<dbReference type="EC" id="2.6.1.-" evidence="7"/>
<dbReference type="InterPro" id="IPR004838">
    <property type="entry name" value="NHTrfase_class1_PyrdxlP-BS"/>
</dbReference>
<evidence type="ECO:0000256" key="5">
    <source>
        <dbReference type="ARBA" id="ARBA00022898"/>
    </source>
</evidence>
<proteinExistence type="inferred from homology"/>
<dbReference type="PANTHER" id="PTHR46383">
    <property type="entry name" value="ASPARTATE AMINOTRANSFERASE"/>
    <property type="match status" value="1"/>
</dbReference>
<dbReference type="EMBL" id="OCNJ01000007">
    <property type="protein sequence ID" value="SOD97842.1"/>
    <property type="molecule type" value="Genomic_DNA"/>
</dbReference>
<dbReference type="NCBIfam" id="NF005732">
    <property type="entry name" value="PRK07550.1"/>
    <property type="match status" value="1"/>
</dbReference>
<protein>
    <recommendedName>
        <fullName evidence="7">Aminotransferase</fullName>
        <ecNumber evidence="7">2.6.1.-</ecNumber>
    </recommendedName>
</protein>
<evidence type="ECO:0000313" key="10">
    <source>
        <dbReference type="Proteomes" id="UP000219621"/>
    </source>
</evidence>
<dbReference type="GO" id="GO:0004069">
    <property type="term" value="F:L-aspartate:2-oxoglutarate aminotransferase activity"/>
    <property type="evidence" value="ECO:0007669"/>
    <property type="project" value="UniProtKB-EC"/>
</dbReference>
<comment type="similarity">
    <text evidence="2 7">Belongs to the class-I pyridoxal-phosphate-dependent aminotransferase family.</text>
</comment>
<dbReference type="InterPro" id="IPR004839">
    <property type="entry name" value="Aminotransferase_I/II_large"/>
</dbReference>
<feature type="domain" description="Aminotransferase class I/classII large" evidence="8">
    <location>
        <begin position="42"/>
        <end position="392"/>
    </location>
</feature>
<evidence type="ECO:0000256" key="2">
    <source>
        <dbReference type="ARBA" id="ARBA00007441"/>
    </source>
</evidence>
<evidence type="ECO:0000256" key="4">
    <source>
        <dbReference type="ARBA" id="ARBA00022679"/>
    </source>
</evidence>
<dbReference type="InterPro" id="IPR050596">
    <property type="entry name" value="AspAT/PAT-like"/>
</dbReference>
<dbReference type="Proteomes" id="UP000219621">
    <property type="component" value="Unassembled WGS sequence"/>
</dbReference>
<dbReference type="GO" id="GO:0006520">
    <property type="term" value="P:amino acid metabolic process"/>
    <property type="evidence" value="ECO:0007669"/>
    <property type="project" value="InterPro"/>
</dbReference>
<evidence type="ECO:0000313" key="9">
    <source>
        <dbReference type="EMBL" id="SOD97842.1"/>
    </source>
</evidence>
<name>A0A286GQR8_9PROT</name>
<dbReference type="InterPro" id="IPR015424">
    <property type="entry name" value="PyrdxlP-dep_Trfase"/>
</dbReference>